<comment type="caution">
    <text evidence="2">The sequence shown here is derived from an EMBL/GenBank/DDBJ whole genome shotgun (WGS) entry which is preliminary data.</text>
</comment>
<evidence type="ECO:0000313" key="2">
    <source>
        <dbReference type="EMBL" id="GIH27546.1"/>
    </source>
</evidence>
<gene>
    <name evidence="2" type="ORF">Aph01nite_58560</name>
</gene>
<feature type="compositionally biased region" description="Polar residues" evidence="1">
    <location>
        <begin position="71"/>
        <end position="92"/>
    </location>
</feature>
<feature type="region of interest" description="Disordered" evidence="1">
    <location>
        <begin position="1"/>
        <end position="21"/>
    </location>
</feature>
<organism evidence="2 3">
    <name type="scientific">Acrocarpospora phusangensis</name>
    <dbReference type="NCBI Taxonomy" id="1070424"/>
    <lineage>
        <taxon>Bacteria</taxon>
        <taxon>Bacillati</taxon>
        <taxon>Actinomycetota</taxon>
        <taxon>Actinomycetes</taxon>
        <taxon>Streptosporangiales</taxon>
        <taxon>Streptosporangiaceae</taxon>
        <taxon>Acrocarpospora</taxon>
    </lineage>
</organism>
<feature type="compositionally biased region" description="Basic and acidic residues" evidence="1">
    <location>
        <begin position="54"/>
        <end position="69"/>
    </location>
</feature>
<keyword evidence="3" id="KW-1185">Reference proteome</keyword>
<reference evidence="2" key="1">
    <citation type="submission" date="2021-01" db="EMBL/GenBank/DDBJ databases">
        <title>Whole genome shotgun sequence of Acrocarpospora phusangensis NBRC 108782.</title>
        <authorList>
            <person name="Komaki H."/>
            <person name="Tamura T."/>
        </authorList>
    </citation>
    <scope>NUCLEOTIDE SEQUENCE</scope>
    <source>
        <strain evidence="2">NBRC 108782</strain>
    </source>
</reference>
<dbReference type="EMBL" id="BOOA01000057">
    <property type="protein sequence ID" value="GIH27546.1"/>
    <property type="molecule type" value="Genomic_DNA"/>
</dbReference>
<proteinExistence type="predicted"/>
<protein>
    <submittedName>
        <fullName evidence="2">Uncharacterized protein</fullName>
    </submittedName>
</protein>
<dbReference type="AlphaFoldDB" id="A0A919QGN5"/>
<evidence type="ECO:0000256" key="1">
    <source>
        <dbReference type="SAM" id="MobiDB-lite"/>
    </source>
</evidence>
<sequence>MLIAQPLPEHPDIKPRESGPSVLKMTDQRADIPQVRANRVRRQIPFHPQMPLELRQEPFDRNKPFDRNLHRTPSPQLTTTIPLNPQHVQRSD</sequence>
<evidence type="ECO:0000313" key="3">
    <source>
        <dbReference type="Proteomes" id="UP000640052"/>
    </source>
</evidence>
<name>A0A919QGN5_9ACTN</name>
<dbReference type="Proteomes" id="UP000640052">
    <property type="component" value="Unassembled WGS sequence"/>
</dbReference>
<accession>A0A919QGN5</accession>
<feature type="region of interest" description="Disordered" evidence="1">
    <location>
        <begin position="46"/>
        <end position="92"/>
    </location>
</feature>